<reference evidence="1 2" key="1">
    <citation type="submission" date="2021-06" db="EMBL/GenBank/DDBJ databases">
        <title>44 bacteria genomes isolated from Dapeng, Shenzhen.</title>
        <authorList>
            <person name="Zheng W."/>
            <person name="Yu S."/>
            <person name="Huang Y."/>
        </authorList>
    </citation>
    <scope>NUCLEOTIDE SEQUENCE [LARGE SCALE GENOMIC DNA]</scope>
    <source>
        <strain evidence="1 2">DP5N14-6</strain>
    </source>
</reference>
<dbReference type="Proteomes" id="UP000766609">
    <property type="component" value="Unassembled WGS sequence"/>
</dbReference>
<keyword evidence="2" id="KW-1185">Reference proteome</keyword>
<protein>
    <submittedName>
        <fullName evidence="1">Uncharacterized protein</fullName>
    </submittedName>
</protein>
<evidence type="ECO:0000313" key="2">
    <source>
        <dbReference type="Proteomes" id="UP000766609"/>
    </source>
</evidence>
<proteinExistence type="predicted"/>
<dbReference type="EMBL" id="JAHVHP010000001">
    <property type="protein sequence ID" value="MBY5950535.1"/>
    <property type="molecule type" value="Genomic_DNA"/>
</dbReference>
<sequence length="253" mass="29356">MLINVDNQTEVKQLKRGVFAVPNLNYARVPPKLIRRKYTTKAILTNLQKKGFGNILNQIFPNDLKFKNDQERIDFLETNIQNNIQFSIKNNFNDKILVDKIFHSIQIWGGNTSRGFYLQDPEKNNFEISIYIEGINYVLEGEIEQAIKTFEGINKMGIAFASKHFSFWSSQLQGTNPEGARQLPILDNLIFNLLYGKANPVYKSYSQYLDDIYGIIQKLNIDQLTVHSLERQLFNFADTPQGVNWKNIRLRTV</sequence>
<comment type="caution">
    <text evidence="1">The sequence shown here is derived from an EMBL/GenBank/DDBJ whole genome shotgun (WGS) entry which is preliminary data.</text>
</comment>
<dbReference type="RefSeq" id="WP_222583442.1">
    <property type="nucleotide sequence ID" value="NZ_JAHVHP010000001.1"/>
</dbReference>
<organism evidence="1 2">
    <name type="scientific">Algoriphagus marincola</name>
    <dbReference type="NCBI Taxonomy" id="264027"/>
    <lineage>
        <taxon>Bacteria</taxon>
        <taxon>Pseudomonadati</taxon>
        <taxon>Bacteroidota</taxon>
        <taxon>Cytophagia</taxon>
        <taxon>Cytophagales</taxon>
        <taxon>Cyclobacteriaceae</taxon>
        <taxon>Algoriphagus</taxon>
    </lineage>
</organism>
<evidence type="ECO:0000313" key="1">
    <source>
        <dbReference type="EMBL" id="MBY5950535.1"/>
    </source>
</evidence>
<accession>A0ABS7N2H9</accession>
<name>A0ABS7N2H9_9BACT</name>
<gene>
    <name evidence="1" type="ORF">KUV23_06095</name>
</gene>